<dbReference type="PROSITE" id="PS50949">
    <property type="entry name" value="HTH_GNTR"/>
    <property type="match status" value="1"/>
</dbReference>
<dbReference type="InterPro" id="IPR036388">
    <property type="entry name" value="WH-like_DNA-bd_sf"/>
</dbReference>
<keyword evidence="1" id="KW-0805">Transcription regulation</keyword>
<evidence type="ECO:0000313" key="7">
    <source>
        <dbReference type="Proteomes" id="UP000199213"/>
    </source>
</evidence>
<dbReference type="SMART" id="SM00345">
    <property type="entry name" value="HTH_GNTR"/>
    <property type="match status" value="1"/>
</dbReference>
<feature type="coiled-coil region" evidence="4">
    <location>
        <begin position="94"/>
        <end position="125"/>
    </location>
</feature>
<name>A0A1G9CT43_ACTMZ</name>
<dbReference type="InterPro" id="IPR000524">
    <property type="entry name" value="Tscrpt_reg_HTH_GntR"/>
</dbReference>
<dbReference type="GO" id="GO:0045892">
    <property type="term" value="P:negative regulation of DNA-templated transcription"/>
    <property type="evidence" value="ECO:0007669"/>
    <property type="project" value="TreeGrafter"/>
</dbReference>
<organism evidence="6 7">
    <name type="scientific">Actinopolyspora mzabensis</name>
    <dbReference type="NCBI Taxonomy" id="995066"/>
    <lineage>
        <taxon>Bacteria</taxon>
        <taxon>Bacillati</taxon>
        <taxon>Actinomycetota</taxon>
        <taxon>Actinomycetes</taxon>
        <taxon>Actinopolysporales</taxon>
        <taxon>Actinopolysporaceae</taxon>
        <taxon>Actinopolyspora</taxon>
    </lineage>
</organism>
<keyword evidence="2" id="KW-0238">DNA-binding</keyword>
<dbReference type="PANTHER" id="PTHR44846">
    <property type="entry name" value="MANNOSYL-D-GLYCERATE TRANSPORT/METABOLISM SYSTEM REPRESSOR MNGR-RELATED"/>
    <property type="match status" value="1"/>
</dbReference>
<proteinExistence type="predicted"/>
<dbReference type="CDD" id="cd07377">
    <property type="entry name" value="WHTH_GntR"/>
    <property type="match status" value="1"/>
</dbReference>
<evidence type="ECO:0000259" key="5">
    <source>
        <dbReference type="PROSITE" id="PS50949"/>
    </source>
</evidence>
<accession>A0A1G9CT43</accession>
<evidence type="ECO:0000256" key="3">
    <source>
        <dbReference type="ARBA" id="ARBA00023163"/>
    </source>
</evidence>
<dbReference type="Proteomes" id="UP000199213">
    <property type="component" value="Unassembled WGS sequence"/>
</dbReference>
<evidence type="ECO:0000256" key="2">
    <source>
        <dbReference type="ARBA" id="ARBA00023125"/>
    </source>
</evidence>
<sequence>MLFTATEAELTSNEARPMYRRLADDLRGQITRGDLPVGGELPSTSRLMESYGVSITVVRAAVRELRSEGVVVGQPGKGVYVQRVPESPADSDDYAEIKQQIDTLRDALQDAVQELDQRLSRLEQSVDQDRPNE</sequence>
<dbReference type="Gene3D" id="1.10.10.10">
    <property type="entry name" value="Winged helix-like DNA-binding domain superfamily/Winged helix DNA-binding domain"/>
    <property type="match status" value="1"/>
</dbReference>
<dbReference type="InterPro" id="IPR050679">
    <property type="entry name" value="Bact_HTH_transcr_reg"/>
</dbReference>
<dbReference type="InterPro" id="IPR036390">
    <property type="entry name" value="WH_DNA-bd_sf"/>
</dbReference>
<dbReference type="Pfam" id="PF00392">
    <property type="entry name" value="GntR"/>
    <property type="match status" value="1"/>
</dbReference>
<dbReference type="GO" id="GO:0003677">
    <property type="term" value="F:DNA binding"/>
    <property type="evidence" value="ECO:0007669"/>
    <property type="project" value="UniProtKB-KW"/>
</dbReference>
<dbReference type="PANTHER" id="PTHR44846:SF17">
    <property type="entry name" value="GNTR-FAMILY TRANSCRIPTIONAL REGULATOR"/>
    <property type="match status" value="1"/>
</dbReference>
<evidence type="ECO:0000256" key="4">
    <source>
        <dbReference type="SAM" id="Coils"/>
    </source>
</evidence>
<dbReference type="EMBL" id="FNFM01000009">
    <property type="protein sequence ID" value="SDK54625.1"/>
    <property type="molecule type" value="Genomic_DNA"/>
</dbReference>
<keyword evidence="7" id="KW-1185">Reference proteome</keyword>
<evidence type="ECO:0000256" key="1">
    <source>
        <dbReference type="ARBA" id="ARBA00023015"/>
    </source>
</evidence>
<gene>
    <name evidence="6" type="ORF">SAMN04487820_10967</name>
</gene>
<dbReference type="SUPFAM" id="SSF46785">
    <property type="entry name" value="Winged helix' DNA-binding domain"/>
    <property type="match status" value="1"/>
</dbReference>
<feature type="domain" description="HTH gntR-type" evidence="5">
    <location>
        <begin position="16"/>
        <end position="84"/>
    </location>
</feature>
<dbReference type="AlphaFoldDB" id="A0A1G9CT43"/>
<keyword evidence="4" id="KW-0175">Coiled coil</keyword>
<protein>
    <submittedName>
        <fullName evidence="6">Regulatory protein, gntR family</fullName>
    </submittedName>
</protein>
<dbReference type="GO" id="GO:0003700">
    <property type="term" value="F:DNA-binding transcription factor activity"/>
    <property type="evidence" value="ECO:0007669"/>
    <property type="project" value="InterPro"/>
</dbReference>
<evidence type="ECO:0000313" key="6">
    <source>
        <dbReference type="EMBL" id="SDK54625.1"/>
    </source>
</evidence>
<keyword evidence="3" id="KW-0804">Transcription</keyword>
<reference evidence="7" key="1">
    <citation type="submission" date="2016-10" db="EMBL/GenBank/DDBJ databases">
        <authorList>
            <person name="Varghese N."/>
            <person name="Submissions S."/>
        </authorList>
    </citation>
    <scope>NUCLEOTIDE SEQUENCE [LARGE SCALE GENOMIC DNA]</scope>
    <source>
        <strain evidence="7">DSM 45460</strain>
    </source>
</reference>